<evidence type="ECO:0000313" key="10">
    <source>
        <dbReference type="Proteomes" id="UP000000816"/>
    </source>
</evidence>
<dbReference type="SUPFAM" id="SSF141986">
    <property type="entry name" value="LD-carboxypeptidase A C-terminal domain-like"/>
    <property type="match status" value="1"/>
</dbReference>
<dbReference type="InterPro" id="IPR029062">
    <property type="entry name" value="Class_I_gatase-like"/>
</dbReference>
<feature type="domain" description="LD-carboxypeptidase C-terminal" evidence="8">
    <location>
        <begin position="205"/>
        <end position="341"/>
    </location>
</feature>
<dbReference type="Pfam" id="PF02016">
    <property type="entry name" value="Peptidase_S66"/>
    <property type="match status" value="1"/>
</dbReference>
<dbReference type="EC" id="2.3.1.129" evidence="9"/>
<dbReference type="Gene3D" id="3.50.30.60">
    <property type="entry name" value="LD-carboxypeptidase A C-terminal domain-like"/>
    <property type="match status" value="1"/>
</dbReference>
<dbReference type="Pfam" id="PF17676">
    <property type="entry name" value="Peptidase_S66C"/>
    <property type="match status" value="1"/>
</dbReference>
<evidence type="ECO:0000256" key="6">
    <source>
        <dbReference type="PIRSR" id="PIRSR028757-1"/>
    </source>
</evidence>
<evidence type="ECO:0000256" key="5">
    <source>
        <dbReference type="ARBA" id="ARBA00022825"/>
    </source>
</evidence>
<dbReference type="GO" id="GO:0008780">
    <property type="term" value="F:acyl-[acyl-carrier-protein]-UDP-N-acetylglucosamine O-acyltransferase activity"/>
    <property type="evidence" value="ECO:0007669"/>
    <property type="project" value="UniProtKB-EC"/>
</dbReference>
<keyword evidence="2" id="KW-0121">Carboxypeptidase</keyword>
<keyword evidence="9" id="KW-0012">Acyltransferase</keyword>
<proteinExistence type="inferred from homology"/>
<evidence type="ECO:0000256" key="1">
    <source>
        <dbReference type="ARBA" id="ARBA00010233"/>
    </source>
</evidence>
<dbReference type="PANTHER" id="PTHR30237:SF2">
    <property type="entry name" value="MUREIN TETRAPEPTIDE CARBOXYPEPTIDASE"/>
    <property type="match status" value="1"/>
</dbReference>
<keyword evidence="4" id="KW-0378">Hydrolase</keyword>
<dbReference type="AlphaFoldDB" id="Q92HR6"/>
<evidence type="ECO:0000259" key="8">
    <source>
        <dbReference type="Pfam" id="PF17676"/>
    </source>
</evidence>
<dbReference type="PANTHER" id="PTHR30237">
    <property type="entry name" value="MURAMOYLTETRAPEPTIDE CARBOXYPEPTIDASE"/>
    <property type="match status" value="1"/>
</dbReference>
<keyword evidence="3" id="KW-0645">Protease</keyword>
<reference evidence="9 10" key="1">
    <citation type="journal article" date="2001" name="Science">
        <title>Mechanisms of evolution in Rickettsia conorii and R. prowazekii.</title>
        <authorList>
            <person name="Ogata H."/>
            <person name="Audic S."/>
            <person name="Renesto-Audiffren P."/>
            <person name="Fournier P.-E."/>
            <person name="Barbe V."/>
            <person name="Samson D."/>
            <person name="Roux V."/>
            <person name="Cossart P."/>
            <person name="Weissenbach J."/>
            <person name="Claverie J.-M."/>
            <person name="Raoult D."/>
        </authorList>
    </citation>
    <scope>NUCLEOTIDE SEQUENCE [LARGE SCALE GENOMIC DNA]</scope>
    <source>
        <strain evidence="10">ATCC VR-613 / Malish 7</strain>
    </source>
</reference>
<evidence type="ECO:0000256" key="3">
    <source>
        <dbReference type="ARBA" id="ARBA00022670"/>
    </source>
</evidence>
<protein>
    <submittedName>
        <fullName evidence="9">Microcin C7 self-immunity protein-like protein</fullName>
        <ecNumber evidence="9">2.3.1.129</ecNumber>
    </submittedName>
</protein>
<name>Q92HR6_RICCN</name>
<dbReference type="Gene3D" id="3.40.50.10740">
    <property type="entry name" value="Class I glutamine amidotransferase-like"/>
    <property type="match status" value="1"/>
</dbReference>
<dbReference type="InterPro" id="IPR040921">
    <property type="entry name" value="Peptidase_S66C"/>
</dbReference>
<comment type="similarity">
    <text evidence="1">Belongs to the peptidase S66 family.</text>
</comment>
<dbReference type="GO" id="GO:0004180">
    <property type="term" value="F:carboxypeptidase activity"/>
    <property type="evidence" value="ECO:0007669"/>
    <property type="project" value="UniProtKB-KW"/>
</dbReference>
<sequence>MPRHGIQKTTYNTHFLTFLPDTVAGPRYDIIMKKIIFNKQRDFISIIAPASSCLDAQDKLKEAIKILALHGFKTLVDDKIFSGDALPFFAASKEERLRMFKEAMENEQVKIIWAFRGGYGCSEFVEDCFNIEQKGDKVLIGYSDITVLHLLLNNHYNIPTIHGSVLTSLLPPTNQDIMPIINVLKGEKSEIQLIPIKKISEENITGTITGGNLTVLTKLISTGLHIHSHSYASLCHSRRSGNPEKIILDPRFHGDDNKILLLEDVNEKAYAVHRNLVQLKNTGIFECIKAIIFGDFTKGDEFVEQAIKSFCLNHIQNIGTYKAAGIGHGEVNHPVIMNHEVIINSNVLSFTSPFEIVENK</sequence>
<dbReference type="GO" id="GO:0008236">
    <property type="term" value="F:serine-type peptidase activity"/>
    <property type="evidence" value="ECO:0007669"/>
    <property type="project" value="UniProtKB-KW"/>
</dbReference>
<keyword evidence="9" id="KW-0808">Transferase</keyword>
<dbReference type="InterPro" id="IPR040449">
    <property type="entry name" value="Peptidase_S66_N"/>
</dbReference>
<evidence type="ECO:0000313" key="9">
    <source>
        <dbReference type="EMBL" id="AAL03243.1"/>
    </source>
</evidence>
<evidence type="ECO:0000256" key="4">
    <source>
        <dbReference type="ARBA" id="ARBA00022801"/>
    </source>
</evidence>
<dbReference type="KEGG" id="rco:RC0705"/>
<evidence type="ECO:0000256" key="2">
    <source>
        <dbReference type="ARBA" id="ARBA00022645"/>
    </source>
</evidence>
<dbReference type="GO" id="GO:0006508">
    <property type="term" value="P:proteolysis"/>
    <property type="evidence" value="ECO:0007669"/>
    <property type="project" value="UniProtKB-KW"/>
</dbReference>
<feature type="active site" description="Nucleophile" evidence="6">
    <location>
        <position position="143"/>
    </location>
</feature>
<dbReference type="InterPro" id="IPR027478">
    <property type="entry name" value="LdcA_N"/>
</dbReference>
<dbReference type="SUPFAM" id="SSF52317">
    <property type="entry name" value="Class I glutamine amidotransferase-like"/>
    <property type="match status" value="1"/>
</dbReference>
<gene>
    <name evidence="9" type="primary">mccF2</name>
    <name evidence="9" type="ordered locus">RC0705</name>
</gene>
<feature type="domain" description="LD-carboxypeptidase N-terminal" evidence="7">
    <location>
        <begin position="44"/>
        <end position="163"/>
    </location>
</feature>
<dbReference type="PIRSF" id="PIRSF028757">
    <property type="entry name" value="LD-carboxypeptidase"/>
    <property type="match status" value="1"/>
</dbReference>
<dbReference type="InterPro" id="IPR027461">
    <property type="entry name" value="Carboxypeptidase_A_C_sf"/>
</dbReference>
<accession>Q92HR6</accession>
<dbReference type="EMBL" id="AE006914">
    <property type="protein sequence ID" value="AAL03243.1"/>
    <property type="molecule type" value="Genomic_DNA"/>
</dbReference>
<dbReference type="HOGENOM" id="CLU_034346_3_0_5"/>
<dbReference type="PIR" id="A97788">
    <property type="entry name" value="A97788"/>
</dbReference>
<evidence type="ECO:0000259" key="7">
    <source>
        <dbReference type="Pfam" id="PF02016"/>
    </source>
</evidence>
<dbReference type="CDD" id="cd07025">
    <property type="entry name" value="Peptidase_S66"/>
    <property type="match status" value="1"/>
</dbReference>
<dbReference type="InterPro" id="IPR003507">
    <property type="entry name" value="S66_fam"/>
</dbReference>
<feature type="active site" description="Charge relay system" evidence="6">
    <location>
        <position position="263"/>
    </location>
</feature>
<organism evidence="9 10">
    <name type="scientific">Rickettsia conorii (strain ATCC VR-613 / Malish 7)</name>
    <dbReference type="NCBI Taxonomy" id="272944"/>
    <lineage>
        <taxon>Bacteria</taxon>
        <taxon>Pseudomonadati</taxon>
        <taxon>Pseudomonadota</taxon>
        <taxon>Alphaproteobacteria</taxon>
        <taxon>Rickettsiales</taxon>
        <taxon>Rickettsiaceae</taxon>
        <taxon>Rickettsieae</taxon>
        <taxon>Rickettsia</taxon>
        <taxon>spotted fever group</taxon>
    </lineage>
</organism>
<keyword evidence="5" id="KW-0720">Serine protease</keyword>
<dbReference type="Proteomes" id="UP000000816">
    <property type="component" value="Chromosome"/>
</dbReference>
<feature type="active site" description="Charge relay system" evidence="6">
    <location>
        <position position="328"/>
    </location>
</feature>